<evidence type="ECO:0000313" key="3">
    <source>
        <dbReference type="Proteomes" id="UP000187429"/>
    </source>
</evidence>
<name>A0A1R1XHV9_9FUNG</name>
<proteinExistence type="predicted"/>
<comment type="caution">
    <text evidence="2">The sequence shown here is derived from an EMBL/GenBank/DDBJ whole genome shotgun (WGS) entry which is preliminary data.</text>
</comment>
<protein>
    <submittedName>
        <fullName evidence="2">Uncharacterized protein</fullName>
    </submittedName>
</protein>
<reference evidence="3" key="1">
    <citation type="submission" date="2017-01" db="EMBL/GenBank/DDBJ databases">
        <authorList>
            <person name="Wang Y."/>
            <person name="White M."/>
            <person name="Kvist S."/>
            <person name="Moncalvo J.-M."/>
        </authorList>
    </citation>
    <scope>NUCLEOTIDE SEQUENCE [LARGE SCALE GENOMIC DNA]</scope>
    <source>
        <strain evidence="3">ID-206-W2</strain>
    </source>
</reference>
<keyword evidence="3" id="KW-1185">Reference proteome</keyword>
<dbReference type="EMBL" id="LSSM01004763">
    <property type="protein sequence ID" value="OMJ14173.1"/>
    <property type="molecule type" value="Genomic_DNA"/>
</dbReference>
<gene>
    <name evidence="2" type="ORF">AYI69_g8710</name>
</gene>
<feature type="compositionally biased region" description="Polar residues" evidence="1">
    <location>
        <begin position="62"/>
        <end position="81"/>
    </location>
</feature>
<feature type="region of interest" description="Disordered" evidence="1">
    <location>
        <begin position="46"/>
        <end position="81"/>
    </location>
</feature>
<dbReference type="AlphaFoldDB" id="A0A1R1XHV9"/>
<evidence type="ECO:0000313" key="2">
    <source>
        <dbReference type="EMBL" id="OMJ14173.1"/>
    </source>
</evidence>
<sequence length="81" mass="9037">MFFFHRVGIRRMTVDPNVNLGLLFDSRADMLSWNFDKGNSRTVVPNPGGVFPVSKNIRKSSKPTTSLDTLSKNPTSPGLDR</sequence>
<accession>A0A1R1XHV9</accession>
<evidence type="ECO:0000256" key="1">
    <source>
        <dbReference type="SAM" id="MobiDB-lite"/>
    </source>
</evidence>
<dbReference type="Proteomes" id="UP000187429">
    <property type="component" value="Unassembled WGS sequence"/>
</dbReference>
<organism evidence="2 3">
    <name type="scientific">Smittium culicis</name>
    <dbReference type="NCBI Taxonomy" id="133412"/>
    <lineage>
        <taxon>Eukaryota</taxon>
        <taxon>Fungi</taxon>
        <taxon>Fungi incertae sedis</taxon>
        <taxon>Zoopagomycota</taxon>
        <taxon>Kickxellomycotina</taxon>
        <taxon>Harpellomycetes</taxon>
        <taxon>Harpellales</taxon>
        <taxon>Legeriomycetaceae</taxon>
        <taxon>Smittium</taxon>
    </lineage>
</organism>